<evidence type="ECO:0000313" key="2">
    <source>
        <dbReference type="Proteomes" id="UP000265703"/>
    </source>
</evidence>
<evidence type="ECO:0000313" key="1">
    <source>
        <dbReference type="EMBL" id="RIA89877.1"/>
    </source>
</evidence>
<organism evidence="1 2">
    <name type="scientific">Glomus cerebriforme</name>
    <dbReference type="NCBI Taxonomy" id="658196"/>
    <lineage>
        <taxon>Eukaryota</taxon>
        <taxon>Fungi</taxon>
        <taxon>Fungi incertae sedis</taxon>
        <taxon>Mucoromycota</taxon>
        <taxon>Glomeromycotina</taxon>
        <taxon>Glomeromycetes</taxon>
        <taxon>Glomerales</taxon>
        <taxon>Glomeraceae</taxon>
        <taxon>Glomus</taxon>
    </lineage>
</organism>
<proteinExistence type="predicted"/>
<dbReference type="AlphaFoldDB" id="A0A397T1C4"/>
<sequence length="343" mass="39787">MNKFRGIHQKPIRLVQPFLRIYKRVSRHGYQPEYGSAEWCVYQGGELWLEGLRIYHRNSQHRGKRIITTQKDREAYTEALTYFFNALAINEAGSYISAARDILQELFRQKDFVTEVRNIVKTVTTSGSFLGVYSEKKFTAMIKSLRNQLQSEDHNDIDKALDSFQQGIMSSFVWLKFVPDQAQTVLFTRCIIYIASMRKLLGLYLLDFIEGFAIQALNGIPVTSVMEAKPLRCHPSMTSETVLTSDARTRIYSKIITSPKWAFLLSLEMLSLYYFRFAQTLVQSPNTNTESIRNIVQWAIDILECSKSNPTFPIDIPLEDNDRSTSNIPLHFTFPFYQLYYPK</sequence>
<name>A0A397T1C4_9GLOM</name>
<keyword evidence="2" id="KW-1185">Reference proteome</keyword>
<protein>
    <submittedName>
        <fullName evidence="1">Uncharacterized protein</fullName>
    </submittedName>
</protein>
<gene>
    <name evidence="1" type="ORF">C1645_181489</name>
</gene>
<comment type="caution">
    <text evidence="1">The sequence shown here is derived from an EMBL/GenBank/DDBJ whole genome shotgun (WGS) entry which is preliminary data.</text>
</comment>
<dbReference type="OrthoDB" id="432970at2759"/>
<reference evidence="1 2" key="1">
    <citation type="submission" date="2018-06" db="EMBL/GenBank/DDBJ databases">
        <title>Comparative genomics reveals the genomic features of Rhizophagus irregularis, R. cerebriforme, R. diaphanum and Gigaspora rosea, and their symbiotic lifestyle signature.</title>
        <authorList>
            <person name="Morin E."/>
            <person name="San Clemente H."/>
            <person name="Chen E.C.H."/>
            <person name="De La Providencia I."/>
            <person name="Hainaut M."/>
            <person name="Kuo A."/>
            <person name="Kohler A."/>
            <person name="Murat C."/>
            <person name="Tang N."/>
            <person name="Roy S."/>
            <person name="Loubradou J."/>
            <person name="Henrissat B."/>
            <person name="Grigoriev I.V."/>
            <person name="Corradi N."/>
            <person name="Roux C."/>
            <person name="Martin F.M."/>
        </authorList>
    </citation>
    <scope>NUCLEOTIDE SEQUENCE [LARGE SCALE GENOMIC DNA]</scope>
    <source>
        <strain evidence="1 2">DAOM 227022</strain>
    </source>
</reference>
<dbReference type="EMBL" id="QKYT01000202">
    <property type="protein sequence ID" value="RIA89877.1"/>
    <property type="molecule type" value="Genomic_DNA"/>
</dbReference>
<accession>A0A397T1C4</accession>
<dbReference type="Proteomes" id="UP000265703">
    <property type="component" value="Unassembled WGS sequence"/>
</dbReference>